<dbReference type="AlphaFoldDB" id="A0AAD4Z0S5"/>
<dbReference type="InterPro" id="IPR025452">
    <property type="entry name" value="DUF4218"/>
</dbReference>
<sequence>MSRVVKRKIHKIKPVIEYSKRGRPHGKAAVEMQSYIGVLARTIVPLVDKKWTQLPKDLKEHIWEVVEMAYVVGQGFKKIVPSSAAKKWKDFKSILTRQFILPFTNDKEKLKEPPQLYNFIEKLKWDAFVASRLFPEFEAVHSEQSQRSEKCEYNHRLSRKGYVGLEDELEEAMNGEEINRSLLWKKVREDKHGNIPDPKVAEGKINWHSDCLWDNDIFTLSLGTPEHGGRVRGVGAGVSPNQFFNLSRHQRVKFVDKLKESVMEAVREESMWIEARAKEPVLEAVRAEREIMLKQFSQLIPNFDPNMLKIPIAPILLLPQEQSPTNPTSDKASCSGATNVKPLVLGEENAKNDADAAEKQQDEMLDLPPPLLALCHFVQTKLPKNETVKVNIPGEVFGYEHDTFILPDDILQVASMVEIGSTVIVVYMRYLFEYIKMANIVSLVDRLEKADGDQFFFVPYNPSHWVLIIVRPAKETVYYMDSLSNRSVDEDMRNIVNTAIKMYNSHVGKQSHSRLLGLKSHDCHILMQQLLHVAIRSVLEKPGRYTKILKGYVQNRTRPEGCIAERYIAEEAIEFCTEHLSDVSTIGVPSSQKMGVSKTLSGCTVSLFDRDLLNQAHLYVLENTEEVLPYIEEHMMFIKTTYPKFRRRIKWLQDKHNSTFIQWLHFQVQSELGEENNDISENLSAKDKNPIVSNMRFYGVIQEVWDLDYQKFRIPVLRCDWIDNTSGLVVDELGFTLVDLSKNGHRNDQFVIASQVKQVFFVDDPMYRGWSVVLSMPNIEYNDVIDDDVLGDIRIECEPFTRGIPNVDTFDDLVGEFESENIRDECGDMWID</sequence>
<dbReference type="Gene3D" id="3.40.395.10">
    <property type="entry name" value="Adenoviral Proteinase, Chain A"/>
    <property type="match status" value="1"/>
</dbReference>
<evidence type="ECO:0000313" key="3">
    <source>
        <dbReference type="EMBL" id="KAI5328596.1"/>
    </source>
</evidence>
<dbReference type="InterPro" id="IPR038765">
    <property type="entry name" value="Papain-like_cys_pep_sf"/>
</dbReference>
<dbReference type="Pfam" id="PF13952">
    <property type="entry name" value="DUF4216"/>
    <property type="match status" value="1"/>
</dbReference>
<dbReference type="PANTHER" id="PTHR33018">
    <property type="entry name" value="OS10G0338966 PROTEIN-RELATED"/>
    <property type="match status" value="1"/>
</dbReference>
<dbReference type="Pfam" id="PF13960">
    <property type="entry name" value="DUF4218"/>
    <property type="match status" value="1"/>
</dbReference>
<evidence type="ECO:0008006" key="5">
    <source>
        <dbReference type="Google" id="ProtNLM"/>
    </source>
</evidence>
<accession>A0AAD4Z0S5</accession>
<keyword evidence="4" id="KW-1185">Reference proteome</keyword>
<dbReference type="Proteomes" id="UP001054821">
    <property type="component" value="Chromosome 5"/>
</dbReference>
<evidence type="ECO:0000259" key="2">
    <source>
        <dbReference type="Pfam" id="PF13960"/>
    </source>
</evidence>
<dbReference type="SUPFAM" id="SSF54001">
    <property type="entry name" value="Cysteine proteinases"/>
    <property type="match status" value="1"/>
</dbReference>
<proteinExistence type="predicted"/>
<gene>
    <name evidence="3" type="ORF">L3X38_027993</name>
</gene>
<evidence type="ECO:0000313" key="4">
    <source>
        <dbReference type="Proteomes" id="UP001054821"/>
    </source>
</evidence>
<dbReference type="InterPro" id="IPR025312">
    <property type="entry name" value="DUF4216"/>
</dbReference>
<feature type="domain" description="DUF4218" evidence="2">
    <location>
        <begin position="544"/>
        <end position="585"/>
    </location>
</feature>
<dbReference type="EMBL" id="JAJFAZ020000005">
    <property type="protein sequence ID" value="KAI5328596.1"/>
    <property type="molecule type" value="Genomic_DNA"/>
</dbReference>
<reference evidence="3 4" key="1">
    <citation type="journal article" date="2022" name="G3 (Bethesda)">
        <title>Whole-genome sequence and methylome profiling of the almond [Prunus dulcis (Mill.) D.A. Webb] cultivar 'Nonpareil'.</title>
        <authorList>
            <person name="D'Amico-Willman K.M."/>
            <person name="Ouma W.Z."/>
            <person name="Meulia T."/>
            <person name="Sideli G.M."/>
            <person name="Gradziel T.M."/>
            <person name="Fresnedo-Ramirez J."/>
        </authorList>
    </citation>
    <scope>NUCLEOTIDE SEQUENCE [LARGE SCALE GENOMIC DNA]</scope>
    <source>
        <strain evidence="3">Clone GOH B32 T37-40</strain>
    </source>
</reference>
<evidence type="ECO:0000259" key="1">
    <source>
        <dbReference type="Pfam" id="PF13952"/>
    </source>
</evidence>
<name>A0AAD4Z0S5_PRUDU</name>
<feature type="domain" description="DUF4216" evidence="1">
    <location>
        <begin position="705"/>
        <end position="773"/>
    </location>
</feature>
<protein>
    <recommendedName>
        <fullName evidence="5">Ubiquitin-like protease family profile domain-containing protein</fullName>
    </recommendedName>
</protein>
<comment type="caution">
    <text evidence="3">The sequence shown here is derived from an EMBL/GenBank/DDBJ whole genome shotgun (WGS) entry which is preliminary data.</text>
</comment>
<dbReference type="PANTHER" id="PTHR33018:SF31">
    <property type="entry name" value="TRANSPOSASE, PTTA_EN_SPM, PLANT"/>
    <property type="match status" value="1"/>
</dbReference>
<organism evidence="3 4">
    <name type="scientific">Prunus dulcis</name>
    <name type="common">Almond</name>
    <name type="synonym">Amygdalus dulcis</name>
    <dbReference type="NCBI Taxonomy" id="3755"/>
    <lineage>
        <taxon>Eukaryota</taxon>
        <taxon>Viridiplantae</taxon>
        <taxon>Streptophyta</taxon>
        <taxon>Embryophyta</taxon>
        <taxon>Tracheophyta</taxon>
        <taxon>Spermatophyta</taxon>
        <taxon>Magnoliopsida</taxon>
        <taxon>eudicotyledons</taxon>
        <taxon>Gunneridae</taxon>
        <taxon>Pentapetalae</taxon>
        <taxon>rosids</taxon>
        <taxon>fabids</taxon>
        <taxon>Rosales</taxon>
        <taxon>Rosaceae</taxon>
        <taxon>Amygdaloideae</taxon>
        <taxon>Amygdaleae</taxon>
        <taxon>Prunus</taxon>
    </lineage>
</organism>